<evidence type="ECO:0000313" key="1">
    <source>
        <dbReference type="EMBL" id="ELY73828.1"/>
    </source>
</evidence>
<evidence type="ECO:0000313" key="2">
    <source>
        <dbReference type="Proteomes" id="UP000011593"/>
    </source>
</evidence>
<gene>
    <name evidence="1" type="ORF">C488_13548</name>
</gene>
<dbReference type="Proteomes" id="UP000011593">
    <property type="component" value="Unassembled WGS sequence"/>
</dbReference>
<keyword evidence="2" id="KW-1185">Reference proteome</keyword>
<organism evidence="1 2">
    <name type="scientific">Natrinema pellirubrum (strain DSM 15624 / CIP 106293 / JCM 10476 / NCIMB 786 / 157)</name>
    <dbReference type="NCBI Taxonomy" id="797303"/>
    <lineage>
        <taxon>Archaea</taxon>
        <taxon>Methanobacteriati</taxon>
        <taxon>Methanobacteriota</taxon>
        <taxon>Stenosarchaea group</taxon>
        <taxon>Halobacteria</taxon>
        <taxon>Halobacteriales</taxon>
        <taxon>Natrialbaceae</taxon>
        <taxon>Natrinema</taxon>
    </lineage>
</organism>
<dbReference type="AlphaFoldDB" id="L9YLM0"/>
<sequence>MDDRSNRPRSDGVPSRPVVGFIRLERVGSSRPEPMTSDDRYKLFGVYVSPPVFDALETILYEEAGVVDYANYFEPTGSTVPVGDPGADATAQLVADLVADFADLYDAADFGAARAVDPEAFELAQLAAEPETVARARERFQAAATIQETDSRTVHTAILAAALEGVDGPEE</sequence>
<dbReference type="PATRIC" id="fig|797303.5.peg.2738"/>
<name>L9YLM0_NATP1</name>
<comment type="caution">
    <text evidence="1">The sequence shown here is derived from an EMBL/GenBank/DDBJ whole genome shotgun (WGS) entry which is preliminary data.</text>
</comment>
<reference evidence="1 2" key="1">
    <citation type="journal article" date="2014" name="PLoS Genet.">
        <title>Phylogenetically driven sequencing of extremely halophilic archaea reveals strategies for static and dynamic osmo-response.</title>
        <authorList>
            <person name="Becker E.A."/>
            <person name="Seitzer P.M."/>
            <person name="Tritt A."/>
            <person name="Larsen D."/>
            <person name="Krusor M."/>
            <person name="Yao A.I."/>
            <person name="Wu D."/>
            <person name="Madern D."/>
            <person name="Eisen J.A."/>
            <person name="Darling A.E."/>
            <person name="Facciotti M.T."/>
        </authorList>
    </citation>
    <scope>NUCLEOTIDE SEQUENCE [LARGE SCALE GENOMIC DNA]</scope>
    <source>
        <strain evidence="1 2">DSM 15624</strain>
    </source>
</reference>
<protein>
    <submittedName>
        <fullName evidence="1">Uncharacterized protein</fullName>
    </submittedName>
</protein>
<proteinExistence type="predicted"/>
<dbReference type="EMBL" id="AOIE01000076">
    <property type="protein sequence ID" value="ELY73828.1"/>
    <property type="molecule type" value="Genomic_DNA"/>
</dbReference>
<accession>L9YLM0</accession>